<dbReference type="GO" id="GO:0003677">
    <property type="term" value="F:DNA binding"/>
    <property type="evidence" value="ECO:0007669"/>
    <property type="project" value="UniProtKB-UniRule"/>
</dbReference>
<comment type="caution">
    <text evidence="4">The sequence shown here is derived from an EMBL/GenBank/DDBJ whole genome shotgun (WGS) entry which is preliminary data.</text>
</comment>
<dbReference type="PROSITE" id="PS50960">
    <property type="entry name" value="HTH_PSQ"/>
    <property type="match status" value="1"/>
</dbReference>
<accession>A0A835G8I3</accession>
<gene>
    <name evidence="4" type="ORF">HW555_011450</name>
</gene>
<protein>
    <recommendedName>
        <fullName evidence="3">HTH psq-type domain-containing protein</fullName>
    </recommendedName>
</protein>
<reference evidence="4" key="1">
    <citation type="submission" date="2020-08" db="EMBL/GenBank/DDBJ databases">
        <title>Spodoptera exigua strain:BAW_Kor-Di-RS1 Genome sequencing and assembly.</title>
        <authorList>
            <person name="Kim J."/>
            <person name="Nam H.Y."/>
            <person name="Kwon M."/>
            <person name="Choi J.H."/>
            <person name="Cho S.R."/>
            <person name="Kim G.-H."/>
        </authorList>
    </citation>
    <scope>NUCLEOTIDE SEQUENCE</scope>
    <source>
        <strain evidence="4">BAW_Kor-Di-RS1</strain>
        <tissue evidence="4">Whole-body</tissue>
    </source>
</reference>
<keyword evidence="2" id="KW-0539">Nucleus</keyword>
<proteinExistence type="predicted"/>
<sequence length="121" mass="13772">MKPRNVSDQCYKQGLCTWGVNIGHRQLWTKLKRNREYKNYSQEMLELAVELVQNDKLSARAAARQFSIPKQTILNKVHNKHNKSVGCPPRLPAEEEAKIVKVLIAAANFGCSLTKLDLLVK</sequence>
<keyword evidence="2" id="KW-0238">DNA-binding</keyword>
<dbReference type="GO" id="GO:0005634">
    <property type="term" value="C:nucleus"/>
    <property type="evidence" value="ECO:0007669"/>
    <property type="project" value="UniProtKB-SubCell"/>
</dbReference>
<keyword evidence="5" id="KW-1185">Reference proteome</keyword>
<evidence type="ECO:0000256" key="2">
    <source>
        <dbReference type="PROSITE-ProRule" id="PRU00320"/>
    </source>
</evidence>
<comment type="subcellular location">
    <subcellularLocation>
        <location evidence="1 2">Nucleus</location>
    </subcellularLocation>
</comment>
<organism evidence="4 5">
    <name type="scientific">Spodoptera exigua</name>
    <name type="common">Beet armyworm</name>
    <name type="synonym">Noctua fulgens</name>
    <dbReference type="NCBI Taxonomy" id="7107"/>
    <lineage>
        <taxon>Eukaryota</taxon>
        <taxon>Metazoa</taxon>
        <taxon>Ecdysozoa</taxon>
        <taxon>Arthropoda</taxon>
        <taxon>Hexapoda</taxon>
        <taxon>Insecta</taxon>
        <taxon>Pterygota</taxon>
        <taxon>Neoptera</taxon>
        <taxon>Endopterygota</taxon>
        <taxon>Lepidoptera</taxon>
        <taxon>Glossata</taxon>
        <taxon>Ditrysia</taxon>
        <taxon>Noctuoidea</taxon>
        <taxon>Noctuidae</taxon>
        <taxon>Amphipyrinae</taxon>
        <taxon>Spodoptera</taxon>
    </lineage>
</organism>
<evidence type="ECO:0000313" key="4">
    <source>
        <dbReference type="EMBL" id="KAF9409066.1"/>
    </source>
</evidence>
<dbReference type="Pfam" id="PF05225">
    <property type="entry name" value="HTH_psq"/>
    <property type="match status" value="1"/>
</dbReference>
<dbReference type="SUPFAM" id="SSF46689">
    <property type="entry name" value="Homeodomain-like"/>
    <property type="match status" value="1"/>
</dbReference>
<dbReference type="AlphaFoldDB" id="A0A835G8I3"/>
<evidence type="ECO:0000256" key="1">
    <source>
        <dbReference type="ARBA" id="ARBA00004123"/>
    </source>
</evidence>
<dbReference type="InterPro" id="IPR009057">
    <property type="entry name" value="Homeodomain-like_sf"/>
</dbReference>
<dbReference type="Gene3D" id="1.10.10.60">
    <property type="entry name" value="Homeodomain-like"/>
    <property type="match status" value="1"/>
</dbReference>
<feature type="domain" description="HTH psq-type" evidence="3">
    <location>
        <begin position="31"/>
        <end position="83"/>
    </location>
</feature>
<evidence type="ECO:0000259" key="3">
    <source>
        <dbReference type="PROSITE" id="PS50960"/>
    </source>
</evidence>
<evidence type="ECO:0000313" key="5">
    <source>
        <dbReference type="Proteomes" id="UP000648187"/>
    </source>
</evidence>
<dbReference type="InterPro" id="IPR007889">
    <property type="entry name" value="HTH_Psq"/>
</dbReference>
<dbReference type="EMBL" id="JACKWZ010000342">
    <property type="protein sequence ID" value="KAF9409066.1"/>
    <property type="molecule type" value="Genomic_DNA"/>
</dbReference>
<dbReference type="Proteomes" id="UP000648187">
    <property type="component" value="Unassembled WGS sequence"/>
</dbReference>
<feature type="DNA-binding region" description="H-T-H motif" evidence="2">
    <location>
        <begin position="59"/>
        <end position="79"/>
    </location>
</feature>
<name>A0A835G8I3_SPOEX</name>